<proteinExistence type="inferred from homology"/>
<sequence length="392" mass="42367">MTDSIIVQKFGGTSVGSIDRIRAVAEQVIKTKEHGHSVVVVVSAMSGETNRLQVLANQVDTLPSSRELDVLLSAGEQVSMSLLAMTLQKLGHDAVSLTGWQAGIQTDEKHAQARIIGINTDAINQQLQLGKIVIVAGFQGITEQGNISTLGRGGSDTTAVTLAGYLGAKECQIYTDVDGVYSCDPRVVTAARKLDTIGFQDMIDMAKYGAKVLHLPCVEFAEQHNLPIRVLSSFSPLQGTLVKAQESSGGVVGVALRRNLMQITSNNETIDKLVAQCNEQELEVFRVLSKDQSGVVVSQVDLAKLMQVIHEEAVHIDDVCSVSLIGRSNLSSIQALEALLAEDDIEIVSHSLCERHTMMLLAPEYLDKAANIIHDVYVDQNELLSVSKRRVS</sequence>
<dbReference type="InterPro" id="IPR018042">
    <property type="entry name" value="Aspartate_kinase_CS"/>
</dbReference>
<keyword evidence="5 13" id="KW-0028">Amino-acid biosynthesis</keyword>
<dbReference type="PANTHER" id="PTHR21499:SF3">
    <property type="entry name" value="ASPARTOKINASE"/>
    <property type="match status" value="1"/>
</dbReference>
<protein>
    <recommendedName>
        <fullName evidence="12">Aspartokinase</fullName>
        <ecNumber evidence="12">2.7.2.4</ecNumber>
    </recommendedName>
</protein>
<evidence type="ECO:0000313" key="15">
    <source>
        <dbReference type="EMBL" id="MBM7037877.1"/>
    </source>
</evidence>
<accession>A0ABS2HP63</accession>
<evidence type="ECO:0000256" key="11">
    <source>
        <dbReference type="ARBA" id="ARBA00047872"/>
    </source>
</evidence>
<evidence type="ECO:0000256" key="9">
    <source>
        <dbReference type="ARBA" id="ARBA00022840"/>
    </source>
</evidence>
<evidence type="ECO:0000256" key="6">
    <source>
        <dbReference type="ARBA" id="ARBA00022679"/>
    </source>
</evidence>
<keyword evidence="6 12" id="KW-0808">Transferase</keyword>
<evidence type="ECO:0000259" key="14">
    <source>
        <dbReference type="Pfam" id="PF00696"/>
    </source>
</evidence>
<dbReference type="SUPFAM" id="SSF53633">
    <property type="entry name" value="Carbamate kinase-like"/>
    <property type="match status" value="1"/>
</dbReference>
<feature type="domain" description="Aspartate/glutamate/uridylate kinase" evidence="14">
    <location>
        <begin position="5"/>
        <end position="232"/>
    </location>
</feature>
<dbReference type="InterPro" id="IPR041740">
    <property type="entry name" value="AKii-LysC-BS"/>
</dbReference>
<comment type="caution">
    <text evidence="15">The sequence shown here is derived from an EMBL/GenBank/DDBJ whole genome shotgun (WGS) entry which is preliminary data.</text>
</comment>
<dbReference type="NCBIfam" id="TIGR00657">
    <property type="entry name" value="asp_kinases"/>
    <property type="match status" value="1"/>
</dbReference>
<evidence type="ECO:0000256" key="5">
    <source>
        <dbReference type="ARBA" id="ARBA00022605"/>
    </source>
</evidence>
<evidence type="ECO:0000256" key="8">
    <source>
        <dbReference type="ARBA" id="ARBA00022777"/>
    </source>
</evidence>
<dbReference type="RefSeq" id="WP_205159379.1">
    <property type="nucleotide sequence ID" value="NZ_JAFEUM010000007.1"/>
</dbReference>
<comment type="pathway">
    <text evidence="3 13">Amino-acid biosynthesis; L-threonine biosynthesis; L-threonine from L-aspartate: step 1/5.</text>
</comment>
<evidence type="ECO:0000256" key="13">
    <source>
        <dbReference type="RuleBase" id="RU004249"/>
    </source>
</evidence>
<dbReference type="PIRSF" id="PIRSF000726">
    <property type="entry name" value="Asp_kin"/>
    <property type="match status" value="1"/>
</dbReference>
<keyword evidence="16" id="KW-1185">Reference proteome</keyword>
<dbReference type="Gene3D" id="3.40.1160.10">
    <property type="entry name" value="Acetylglutamate kinase-like"/>
    <property type="match status" value="1"/>
</dbReference>
<dbReference type="PANTHER" id="PTHR21499">
    <property type="entry name" value="ASPARTATE KINASE"/>
    <property type="match status" value="1"/>
</dbReference>
<keyword evidence="7" id="KW-0547">Nucleotide-binding</keyword>
<keyword evidence="10" id="KW-0457">Lysine biosynthesis</keyword>
<dbReference type="NCBIfam" id="NF005155">
    <property type="entry name" value="PRK06635.1-4"/>
    <property type="match status" value="1"/>
</dbReference>
<evidence type="ECO:0000256" key="10">
    <source>
        <dbReference type="ARBA" id="ARBA00023154"/>
    </source>
</evidence>
<dbReference type="Proteomes" id="UP000809621">
    <property type="component" value="Unassembled WGS sequence"/>
</dbReference>
<evidence type="ECO:0000256" key="12">
    <source>
        <dbReference type="RuleBase" id="RU003448"/>
    </source>
</evidence>
<dbReference type="InterPro" id="IPR001048">
    <property type="entry name" value="Asp/Glu/Uridylate_kinase"/>
</dbReference>
<evidence type="ECO:0000313" key="16">
    <source>
        <dbReference type="Proteomes" id="UP000809621"/>
    </source>
</evidence>
<comment type="pathway">
    <text evidence="2 13">Amino-acid biosynthesis; L-methionine biosynthesis via de novo pathway; L-homoserine from L-aspartate: step 1/3.</text>
</comment>
<comment type="pathway">
    <text evidence="1 13">Amino-acid biosynthesis; L-lysine biosynthesis via DAP pathway; (S)-tetrahydrodipicolinate from L-aspartate: step 1/4.</text>
</comment>
<evidence type="ECO:0000256" key="4">
    <source>
        <dbReference type="ARBA" id="ARBA00010122"/>
    </source>
</evidence>
<gene>
    <name evidence="15" type="ORF">JQC93_15855</name>
</gene>
<dbReference type="InterPro" id="IPR001341">
    <property type="entry name" value="Asp_kinase"/>
</dbReference>
<dbReference type="InterPro" id="IPR005260">
    <property type="entry name" value="Asp_kin_monofn"/>
</dbReference>
<dbReference type="GO" id="GO:0004072">
    <property type="term" value="F:aspartate kinase activity"/>
    <property type="evidence" value="ECO:0007669"/>
    <property type="project" value="UniProtKB-EC"/>
</dbReference>
<dbReference type="Pfam" id="PF00696">
    <property type="entry name" value="AA_kinase"/>
    <property type="match status" value="1"/>
</dbReference>
<name>A0ABS2HP63_9VIBR</name>
<dbReference type="EMBL" id="JAFEUM010000007">
    <property type="protein sequence ID" value="MBM7037877.1"/>
    <property type="molecule type" value="Genomic_DNA"/>
</dbReference>
<dbReference type="CDD" id="cd04261">
    <property type="entry name" value="AAK_AKii-LysC-BS"/>
    <property type="match status" value="1"/>
</dbReference>
<reference evidence="15 16" key="1">
    <citation type="submission" date="2021-02" db="EMBL/GenBank/DDBJ databases">
        <authorList>
            <person name="Park J.-S."/>
        </authorList>
    </citation>
    <scope>NUCLEOTIDE SEQUENCE [LARGE SCALE GENOMIC DNA]</scope>
    <source>
        <strain evidence="15 16">188UL20-2</strain>
    </source>
</reference>
<keyword evidence="8 12" id="KW-0418">Kinase</keyword>
<evidence type="ECO:0000256" key="1">
    <source>
        <dbReference type="ARBA" id="ARBA00004766"/>
    </source>
</evidence>
<evidence type="ECO:0000256" key="2">
    <source>
        <dbReference type="ARBA" id="ARBA00004986"/>
    </source>
</evidence>
<evidence type="ECO:0000256" key="3">
    <source>
        <dbReference type="ARBA" id="ARBA00005139"/>
    </source>
</evidence>
<dbReference type="InterPro" id="IPR036393">
    <property type="entry name" value="AceGlu_kinase-like_sf"/>
</dbReference>
<evidence type="ECO:0000256" key="7">
    <source>
        <dbReference type="ARBA" id="ARBA00022741"/>
    </source>
</evidence>
<dbReference type="PROSITE" id="PS00324">
    <property type="entry name" value="ASPARTOKINASE"/>
    <property type="match status" value="1"/>
</dbReference>
<comment type="catalytic activity">
    <reaction evidence="11 12">
        <text>L-aspartate + ATP = 4-phospho-L-aspartate + ADP</text>
        <dbReference type="Rhea" id="RHEA:23776"/>
        <dbReference type="ChEBI" id="CHEBI:29991"/>
        <dbReference type="ChEBI" id="CHEBI:30616"/>
        <dbReference type="ChEBI" id="CHEBI:57535"/>
        <dbReference type="ChEBI" id="CHEBI:456216"/>
        <dbReference type="EC" id="2.7.2.4"/>
    </reaction>
</comment>
<keyword evidence="9" id="KW-0067">ATP-binding</keyword>
<organism evidence="15 16">
    <name type="scientific">Vibrio ulleungensis</name>
    <dbReference type="NCBI Taxonomy" id="2807619"/>
    <lineage>
        <taxon>Bacteria</taxon>
        <taxon>Pseudomonadati</taxon>
        <taxon>Pseudomonadota</taxon>
        <taxon>Gammaproteobacteria</taxon>
        <taxon>Vibrionales</taxon>
        <taxon>Vibrionaceae</taxon>
        <taxon>Vibrio</taxon>
    </lineage>
</organism>
<comment type="similarity">
    <text evidence="4 12">Belongs to the aspartokinase family.</text>
</comment>
<dbReference type="EC" id="2.7.2.4" evidence="12"/>